<gene>
    <name evidence="1" type="ORF">TrRE_jg11816</name>
</gene>
<sequence length="203" mass="22020">MTTKHFLTNGIELYNHLGFSIENPDDRLHGKVVGLLFCGDFSDSQLQSFVHHLRPFFNRVNGCDPATKEYTGKRGHVLDIVVVPGAGADDGKVREFLQKDTCPPFLHVSPEHGGGVYKREEFGFEGGGDQLGLIIVNYDGSVISPTGIVDILSSGDSCLMGWQMKRKNEPVGDGGGEREEVEFKGGAKGSRKVVGGVVLDLPF</sequence>
<evidence type="ECO:0000313" key="2">
    <source>
        <dbReference type="Proteomes" id="UP001165082"/>
    </source>
</evidence>
<dbReference type="Proteomes" id="UP001165082">
    <property type="component" value="Unassembled WGS sequence"/>
</dbReference>
<protein>
    <submittedName>
        <fullName evidence="1">Uncharacterized protein</fullName>
    </submittedName>
</protein>
<comment type="caution">
    <text evidence="1">The sequence shown here is derived from an EMBL/GenBank/DDBJ whole genome shotgun (WGS) entry which is preliminary data.</text>
</comment>
<keyword evidence="2" id="KW-1185">Reference proteome</keyword>
<proteinExistence type="predicted"/>
<dbReference type="OrthoDB" id="189235at2759"/>
<name>A0A9W7A7U8_9STRA</name>
<dbReference type="AlphaFoldDB" id="A0A9W7A7U8"/>
<accession>A0A9W7A7U8</accession>
<dbReference type="EMBL" id="BRXZ01002499">
    <property type="protein sequence ID" value="GMH63504.1"/>
    <property type="molecule type" value="Genomic_DNA"/>
</dbReference>
<reference evidence="1" key="1">
    <citation type="submission" date="2022-07" db="EMBL/GenBank/DDBJ databases">
        <title>Genome analysis of Parmales, a sister group of diatoms, reveals the evolutionary specialization of diatoms from phago-mixotrophs to photoautotrophs.</title>
        <authorList>
            <person name="Ban H."/>
            <person name="Sato S."/>
            <person name="Yoshikawa S."/>
            <person name="Kazumasa Y."/>
            <person name="Nakamura Y."/>
            <person name="Ichinomiya M."/>
            <person name="Saitoh K."/>
            <person name="Sato N."/>
            <person name="Blanc-Mathieu R."/>
            <person name="Endo H."/>
            <person name="Kuwata A."/>
            <person name="Ogata H."/>
        </authorList>
    </citation>
    <scope>NUCLEOTIDE SEQUENCE</scope>
</reference>
<evidence type="ECO:0000313" key="1">
    <source>
        <dbReference type="EMBL" id="GMH63504.1"/>
    </source>
</evidence>
<organism evidence="1 2">
    <name type="scientific">Triparma retinervis</name>
    <dbReference type="NCBI Taxonomy" id="2557542"/>
    <lineage>
        <taxon>Eukaryota</taxon>
        <taxon>Sar</taxon>
        <taxon>Stramenopiles</taxon>
        <taxon>Ochrophyta</taxon>
        <taxon>Bolidophyceae</taxon>
        <taxon>Parmales</taxon>
        <taxon>Triparmaceae</taxon>
        <taxon>Triparma</taxon>
    </lineage>
</organism>